<dbReference type="GO" id="GO:0016042">
    <property type="term" value="P:lipid catabolic process"/>
    <property type="evidence" value="ECO:0007669"/>
    <property type="project" value="UniProtKB-UniRule"/>
</dbReference>
<dbReference type="EMBL" id="LUKE01000003">
    <property type="protein sequence ID" value="KYG63937.1"/>
    <property type="molecule type" value="Genomic_DNA"/>
</dbReference>
<comment type="caution">
    <text evidence="6">The sequence shown here is derived from an EMBL/GenBank/DDBJ whole genome shotgun (WGS) entry which is preliminary data.</text>
</comment>
<dbReference type="InterPro" id="IPR002641">
    <property type="entry name" value="PNPLA_dom"/>
</dbReference>
<evidence type="ECO:0000259" key="5">
    <source>
        <dbReference type="PROSITE" id="PS51635"/>
    </source>
</evidence>
<evidence type="ECO:0000256" key="2">
    <source>
        <dbReference type="ARBA" id="ARBA00022963"/>
    </source>
</evidence>
<dbReference type="PANTHER" id="PTHR14226">
    <property type="entry name" value="NEUROPATHY TARGET ESTERASE/SWISS CHEESE D.MELANOGASTER"/>
    <property type="match status" value="1"/>
</dbReference>
<feature type="domain" description="PNPLA" evidence="5">
    <location>
        <begin position="5"/>
        <end position="221"/>
    </location>
</feature>
<feature type="active site" description="Proton acceptor" evidence="4">
    <location>
        <position position="208"/>
    </location>
</feature>
<evidence type="ECO:0000256" key="1">
    <source>
        <dbReference type="ARBA" id="ARBA00022801"/>
    </source>
</evidence>
<sequence length="392" mass="42826">MSLGLVLSGGGARAAYQAGVLAAIGELCQEMQIDNPISYYTGLSAGAINAAFICSSPEGSFIQATKNLEHLWSNVQTEQVYISDVVSLSMGGLQWMFDLSLGGLVKKSPHRSLLDTAPLKSFLEKHCDFSNIDKNISAGMFQALGVTAMDYHSSATVTFLQSHNGISPWRRVRRRAESAKITADHVLASAAIPILFPPVALDTRYFGDGCVRNQSPCGPAIYLGSDRLIAIGVRKKQDMCYAAPEVRPSDPPSVGRIANVLLNAVMMDGMEIDIERLQRINENLAKLGDIKAPHLTVRPIDALWISPSRELSELASKKSTELPPMIRYLLKGLGSLQDVSEISSFLLFDSSYSKALIELGYEDGRNAKEALRKLLEDEVRQKLLQKQPSTQN</sequence>
<evidence type="ECO:0000256" key="3">
    <source>
        <dbReference type="ARBA" id="ARBA00023098"/>
    </source>
</evidence>
<reference evidence="6 7" key="1">
    <citation type="submission" date="2016-03" db="EMBL/GenBank/DDBJ databases">
        <authorList>
            <person name="Ploux O."/>
        </authorList>
    </citation>
    <scope>NUCLEOTIDE SEQUENCE [LARGE SCALE GENOMIC DNA]</scope>
    <source>
        <strain evidence="6 7">R0</strain>
    </source>
</reference>
<dbReference type="AlphaFoldDB" id="A0A150WJG9"/>
<dbReference type="PROSITE" id="PS51635">
    <property type="entry name" value="PNPLA"/>
    <property type="match status" value="1"/>
</dbReference>
<dbReference type="InterPro" id="IPR050301">
    <property type="entry name" value="NTE"/>
</dbReference>
<keyword evidence="2 4" id="KW-0442">Lipid degradation</keyword>
<dbReference type="Gene3D" id="3.40.1090.10">
    <property type="entry name" value="Cytosolic phospholipase A2 catalytic domain"/>
    <property type="match status" value="1"/>
</dbReference>
<dbReference type="Proteomes" id="UP000075320">
    <property type="component" value="Unassembled WGS sequence"/>
</dbReference>
<dbReference type="RefSeq" id="WP_061835837.1">
    <property type="nucleotide sequence ID" value="NZ_LUKE01000003.1"/>
</dbReference>
<organism evidence="6 7">
    <name type="scientific">Bdellovibrio bacteriovorus</name>
    <dbReference type="NCBI Taxonomy" id="959"/>
    <lineage>
        <taxon>Bacteria</taxon>
        <taxon>Pseudomonadati</taxon>
        <taxon>Bdellovibrionota</taxon>
        <taxon>Bdellovibrionia</taxon>
        <taxon>Bdellovibrionales</taxon>
        <taxon>Pseudobdellovibrionaceae</taxon>
        <taxon>Bdellovibrio</taxon>
    </lineage>
</organism>
<dbReference type="PANTHER" id="PTHR14226:SF57">
    <property type="entry name" value="BLR7027 PROTEIN"/>
    <property type="match status" value="1"/>
</dbReference>
<name>A0A150WJG9_BDEBC</name>
<evidence type="ECO:0000256" key="4">
    <source>
        <dbReference type="PROSITE-ProRule" id="PRU01161"/>
    </source>
</evidence>
<feature type="active site" description="Nucleophile" evidence="4">
    <location>
        <position position="44"/>
    </location>
</feature>
<gene>
    <name evidence="6" type="ORF">AZI86_14085</name>
</gene>
<keyword evidence="7" id="KW-1185">Reference proteome</keyword>
<dbReference type="GO" id="GO:0016787">
    <property type="term" value="F:hydrolase activity"/>
    <property type="evidence" value="ECO:0007669"/>
    <property type="project" value="UniProtKB-UniRule"/>
</dbReference>
<dbReference type="OrthoDB" id="5289058at2"/>
<proteinExistence type="predicted"/>
<comment type="caution">
    <text evidence="4">Lacks conserved residue(s) required for the propagation of feature annotation.</text>
</comment>
<protein>
    <submittedName>
        <fullName evidence="6">Patatin family protein</fullName>
    </submittedName>
</protein>
<accession>A0A150WJG9</accession>
<dbReference type="Pfam" id="PF01734">
    <property type="entry name" value="Patatin"/>
    <property type="match status" value="1"/>
</dbReference>
<keyword evidence="1 4" id="KW-0378">Hydrolase</keyword>
<dbReference type="SUPFAM" id="SSF52151">
    <property type="entry name" value="FabD/lysophospholipase-like"/>
    <property type="match status" value="1"/>
</dbReference>
<evidence type="ECO:0000313" key="7">
    <source>
        <dbReference type="Proteomes" id="UP000075320"/>
    </source>
</evidence>
<feature type="short sequence motif" description="GXSXG" evidence="4">
    <location>
        <begin position="42"/>
        <end position="46"/>
    </location>
</feature>
<keyword evidence="3 4" id="KW-0443">Lipid metabolism</keyword>
<dbReference type="InterPro" id="IPR016035">
    <property type="entry name" value="Acyl_Trfase/lysoPLipase"/>
</dbReference>
<evidence type="ECO:0000313" key="6">
    <source>
        <dbReference type="EMBL" id="KYG63937.1"/>
    </source>
</evidence>